<dbReference type="GO" id="GO:0080120">
    <property type="term" value="P:CAAX-box protein maturation"/>
    <property type="evidence" value="ECO:0007669"/>
    <property type="project" value="UniProtKB-ARBA"/>
</dbReference>
<evidence type="ECO:0000313" key="4">
    <source>
        <dbReference type="Proteomes" id="UP000011859"/>
    </source>
</evidence>
<evidence type="ECO:0000313" key="3">
    <source>
        <dbReference type="EMBL" id="AGG88238.1"/>
    </source>
</evidence>
<dbReference type="AlphaFoldDB" id="M4NF62"/>
<dbReference type="Pfam" id="PF02517">
    <property type="entry name" value="Rce1-like"/>
    <property type="match status" value="1"/>
</dbReference>
<feature type="transmembrane region" description="Helical" evidence="1">
    <location>
        <begin position="75"/>
        <end position="97"/>
    </location>
</feature>
<dbReference type="EMBL" id="CP003470">
    <property type="protein sequence ID" value="AGG88238.1"/>
    <property type="molecule type" value="Genomic_DNA"/>
</dbReference>
<dbReference type="Proteomes" id="UP000011859">
    <property type="component" value="Chromosome"/>
</dbReference>
<reference evidence="3 4" key="1">
    <citation type="submission" date="2012-04" db="EMBL/GenBank/DDBJ databases">
        <title>Complete genome of Rhodanobacter sp. 2APBS1.</title>
        <authorList>
            <consortium name="US DOE Joint Genome Institute"/>
            <person name="Huntemann M."/>
            <person name="Wei C.-L."/>
            <person name="Han J."/>
            <person name="Detter J.C."/>
            <person name="Han C."/>
            <person name="Tapia R."/>
            <person name="Munk A.C.C."/>
            <person name="Chen A."/>
            <person name="Krypides N."/>
            <person name="Mavromatis K."/>
            <person name="Markowitz V."/>
            <person name="Szeto E."/>
            <person name="Ivanova N."/>
            <person name="Mikhailova N."/>
            <person name="Ovchinnikova G."/>
            <person name="Pagani I."/>
            <person name="Pati A."/>
            <person name="Goodwin L."/>
            <person name="Peters L."/>
            <person name="Pitluck S."/>
            <person name="Woyke T."/>
            <person name="Prakash O."/>
            <person name="Elkins J."/>
            <person name="Brown S."/>
            <person name="Palumbo A."/>
            <person name="Hemme C."/>
            <person name="Zhou J."/>
            <person name="Watson D."/>
            <person name="Jardine P."/>
            <person name="Kostka J."/>
            <person name="Green S."/>
        </authorList>
    </citation>
    <scope>NUCLEOTIDE SEQUENCE [LARGE SCALE GENOMIC DNA]</scope>
    <source>
        <strain evidence="3 4">2APBS1</strain>
    </source>
</reference>
<keyword evidence="1" id="KW-1133">Transmembrane helix</keyword>
<keyword evidence="3" id="KW-0645">Protease</keyword>
<evidence type="ECO:0000259" key="2">
    <source>
        <dbReference type="Pfam" id="PF02517"/>
    </source>
</evidence>
<protein>
    <submittedName>
        <fullName evidence="3">CAAX amino terminal protease family</fullName>
    </submittedName>
</protein>
<dbReference type="eggNOG" id="COG1266">
    <property type="taxonomic scope" value="Bacteria"/>
</dbReference>
<keyword evidence="4" id="KW-1185">Reference proteome</keyword>
<gene>
    <name evidence="3" type="ORF">R2APBS1_1083</name>
</gene>
<dbReference type="InterPro" id="IPR003675">
    <property type="entry name" value="Rce1/LyrA-like_dom"/>
</dbReference>
<name>M4NF62_9GAMM</name>
<feature type="domain" description="CAAX prenyl protease 2/Lysostaphin resistance protein A-like" evidence="2">
    <location>
        <begin position="114"/>
        <end position="206"/>
    </location>
</feature>
<feature type="transmembrane region" description="Helical" evidence="1">
    <location>
        <begin position="149"/>
        <end position="168"/>
    </location>
</feature>
<dbReference type="GO" id="GO:0006508">
    <property type="term" value="P:proteolysis"/>
    <property type="evidence" value="ECO:0007669"/>
    <property type="project" value="UniProtKB-KW"/>
</dbReference>
<feature type="transmembrane region" description="Helical" evidence="1">
    <location>
        <begin position="109"/>
        <end position="128"/>
    </location>
</feature>
<keyword evidence="1" id="KW-0472">Membrane</keyword>
<dbReference type="GO" id="GO:0004175">
    <property type="term" value="F:endopeptidase activity"/>
    <property type="evidence" value="ECO:0007669"/>
    <property type="project" value="UniProtKB-ARBA"/>
</dbReference>
<evidence type="ECO:0000256" key="1">
    <source>
        <dbReference type="SAM" id="Phobius"/>
    </source>
</evidence>
<feature type="transmembrane region" description="Helical" evidence="1">
    <location>
        <begin position="174"/>
        <end position="204"/>
    </location>
</feature>
<proteinExistence type="predicted"/>
<dbReference type="KEGG" id="rhd:R2APBS1_1083"/>
<dbReference type="STRING" id="666685.R2APBS1_1083"/>
<organism evidence="3 4">
    <name type="scientific">Rhodanobacter denitrificans</name>
    <dbReference type="NCBI Taxonomy" id="666685"/>
    <lineage>
        <taxon>Bacteria</taxon>
        <taxon>Pseudomonadati</taxon>
        <taxon>Pseudomonadota</taxon>
        <taxon>Gammaproteobacteria</taxon>
        <taxon>Lysobacterales</taxon>
        <taxon>Rhodanobacteraceae</taxon>
        <taxon>Rhodanobacter</taxon>
    </lineage>
</organism>
<sequence length="257" mass="28087" precursor="true">MKNRWRAMLAFVVLWLLYQSAEGVGGRWLHSFPVQAGLVLSCVLVAWPLSRWLGYRGYGAYALTRRHGWQTWLPAGLLLAVLAKFAAVRLGLAWGVYAPDPQTASGGVASLLSALPLLLLSTFVASLAEDILTRGFWYRAADVHWRGGVVFVLASSTIYVLNHIYRLADGPLEWFTLFSFGLAYAAALWRSGSLWAAVGLHWGWNLGNGVVDATLPATVVDARMAPCLSIGAHLLMLLLVLALPTSRVASQVVDERQ</sequence>
<dbReference type="HOGENOM" id="CLU_1105582_0_0_6"/>
<feature type="transmembrane region" description="Helical" evidence="1">
    <location>
        <begin position="225"/>
        <end position="243"/>
    </location>
</feature>
<keyword evidence="1" id="KW-0812">Transmembrane</keyword>
<keyword evidence="3" id="KW-0378">Hydrolase</keyword>
<accession>M4NF62</accession>